<dbReference type="Gene3D" id="2.130.10.10">
    <property type="entry name" value="YVTN repeat-like/Quinoprotein amine dehydrogenase"/>
    <property type="match status" value="1"/>
</dbReference>
<gene>
    <name evidence="4" type="ORF">PCAR00345_LOCUS12655</name>
</gene>
<evidence type="ECO:0000256" key="1">
    <source>
        <dbReference type="ARBA" id="ARBA00022574"/>
    </source>
</evidence>
<dbReference type="SMART" id="SM00320">
    <property type="entry name" value="WD40"/>
    <property type="match status" value="3"/>
</dbReference>
<dbReference type="GO" id="GO:0030864">
    <property type="term" value="C:cortical actin cytoskeleton"/>
    <property type="evidence" value="ECO:0007669"/>
    <property type="project" value="TreeGrafter"/>
</dbReference>
<dbReference type="GO" id="GO:0030042">
    <property type="term" value="P:actin filament depolymerization"/>
    <property type="evidence" value="ECO:0007669"/>
    <property type="project" value="TreeGrafter"/>
</dbReference>
<evidence type="ECO:0000256" key="2">
    <source>
        <dbReference type="ARBA" id="ARBA00022737"/>
    </source>
</evidence>
<dbReference type="PANTHER" id="PTHR19856">
    <property type="entry name" value="WD-REPEATCONTAINING PROTEIN WDR1"/>
    <property type="match status" value="1"/>
</dbReference>
<reference evidence="4" key="1">
    <citation type="submission" date="2021-01" db="EMBL/GenBank/DDBJ databases">
        <authorList>
            <person name="Corre E."/>
            <person name="Pelletier E."/>
            <person name="Niang G."/>
            <person name="Scheremetjew M."/>
            <person name="Finn R."/>
            <person name="Kale V."/>
            <person name="Holt S."/>
            <person name="Cochrane G."/>
            <person name="Meng A."/>
            <person name="Brown T."/>
            <person name="Cohen L."/>
        </authorList>
    </citation>
    <scope>NUCLEOTIDE SEQUENCE</scope>
    <source>
        <strain evidence="4">CCMP645</strain>
    </source>
</reference>
<feature type="repeat" description="WD" evidence="3">
    <location>
        <begin position="71"/>
        <end position="111"/>
    </location>
</feature>
<name>A0A7S4BAX0_CHRCT</name>
<proteinExistence type="predicted"/>
<dbReference type="SUPFAM" id="SSF50978">
    <property type="entry name" value="WD40 repeat-like"/>
    <property type="match status" value="1"/>
</dbReference>
<dbReference type="InterPro" id="IPR019775">
    <property type="entry name" value="WD40_repeat_CS"/>
</dbReference>
<protein>
    <recommendedName>
        <fullName evidence="5">Anaphase-promoting complex subunit 4 WD40 domain-containing protein</fullName>
    </recommendedName>
</protein>
<dbReference type="InterPro" id="IPR036322">
    <property type="entry name" value="WD40_repeat_dom_sf"/>
</dbReference>
<keyword evidence="2" id="KW-0677">Repeat</keyword>
<evidence type="ECO:0008006" key="5">
    <source>
        <dbReference type="Google" id="ProtNLM"/>
    </source>
</evidence>
<dbReference type="GO" id="GO:0051015">
    <property type="term" value="F:actin filament binding"/>
    <property type="evidence" value="ECO:0007669"/>
    <property type="project" value="TreeGrafter"/>
</dbReference>
<dbReference type="InterPro" id="IPR015943">
    <property type="entry name" value="WD40/YVTN_repeat-like_dom_sf"/>
</dbReference>
<dbReference type="PANTHER" id="PTHR19856:SF0">
    <property type="entry name" value="WD REPEAT-CONTAINING PROTEIN 1"/>
    <property type="match status" value="1"/>
</dbReference>
<dbReference type="PROSITE" id="PS00678">
    <property type="entry name" value="WD_REPEATS_1"/>
    <property type="match status" value="1"/>
</dbReference>
<dbReference type="InterPro" id="IPR020472">
    <property type="entry name" value="WD40_PAC1"/>
</dbReference>
<feature type="repeat" description="WD" evidence="3">
    <location>
        <begin position="113"/>
        <end position="145"/>
    </location>
</feature>
<dbReference type="Pfam" id="PF00400">
    <property type="entry name" value="WD40"/>
    <property type="match status" value="3"/>
</dbReference>
<dbReference type="PROSITE" id="PS50082">
    <property type="entry name" value="WD_REPEATS_2"/>
    <property type="match status" value="3"/>
</dbReference>
<evidence type="ECO:0000313" key="4">
    <source>
        <dbReference type="EMBL" id="CAE0760049.1"/>
    </source>
</evidence>
<evidence type="ECO:0000256" key="3">
    <source>
        <dbReference type="PROSITE-ProRule" id="PRU00221"/>
    </source>
</evidence>
<sequence length="145" mass="15264">MRFAPLSFSDNCNVYLYSPSGALQHTLSKHRGAISALAFSAGSEQLASGCANKEIVVWDPRAGTPLVLGMQGYHTARITCLQWSAGSVLASGGVDATINVWDLTEKKPKQQIKLAHQGGVTAIAFVSEGTLASAGLDACIKTWTV</sequence>
<dbReference type="InterPro" id="IPR001680">
    <property type="entry name" value="WD40_rpt"/>
</dbReference>
<dbReference type="EMBL" id="HBIZ01020118">
    <property type="protein sequence ID" value="CAE0760049.1"/>
    <property type="molecule type" value="Transcribed_RNA"/>
</dbReference>
<keyword evidence="1 3" id="KW-0853">WD repeat</keyword>
<dbReference type="PRINTS" id="PR00320">
    <property type="entry name" value="GPROTEINBRPT"/>
</dbReference>
<dbReference type="PROSITE" id="PS50294">
    <property type="entry name" value="WD_REPEATS_REGION"/>
    <property type="match status" value="3"/>
</dbReference>
<accession>A0A7S4BAX0</accession>
<dbReference type="AlphaFoldDB" id="A0A7S4BAX0"/>
<organism evidence="4">
    <name type="scientific">Chrysotila carterae</name>
    <name type="common">Marine alga</name>
    <name type="synonym">Syracosphaera carterae</name>
    <dbReference type="NCBI Taxonomy" id="13221"/>
    <lineage>
        <taxon>Eukaryota</taxon>
        <taxon>Haptista</taxon>
        <taxon>Haptophyta</taxon>
        <taxon>Prymnesiophyceae</taxon>
        <taxon>Isochrysidales</taxon>
        <taxon>Isochrysidaceae</taxon>
        <taxon>Chrysotila</taxon>
    </lineage>
</organism>
<feature type="repeat" description="WD" evidence="3">
    <location>
        <begin position="27"/>
        <end position="68"/>
    </location>
</feature>